<organism evidence="3 4">
    <name type="scientific">Solanum verrucosum</name>
    <dbReference type="NCBI Taxonomy" id="315347"/>
    <lineage>
        <taxon>Eukaryota</taxon>
        <taxon>Viridiplantae</taxon>
        <taxon>Streptophyta</taxon>
        <taxon>Embryophyta</taxon>
        <taxon>Tracheophyta</taxon>
        <taxon>Spermatophyta</taxon>
        <taxon>Magnoliopsida</taxon>
        <taxon>eudicotyledons</taxon>
        <taxon>Gunneridae</taxon>
        <taxon>Pentapetalae</taxon>
        <taxon>asterids</taxon>
        <taxon>lamiids</taxon>
        <taxon>Solanales</taxon>
        <taxon>Solanaceae</taxon>
        <taxon>Solanoideae</taxon>
        <taxon>Solaneae</taxon>
        <taxon>Solanum</taxon>
    </lineage>
</organism>
<dbReference type="Pfam" id="PF05970">
    <property type="entry name" value="PIF1"/>
    <property type="match status" value="1"/>
</dbReference>
<dbReference type="InterPro" id="IPR027417">
    <property type="entry name" value="P-loop_NTPase"/>
</dbReference>
<reference evidence="3" key="1">
    <citation type="submission" date="2023-08" db="EMBL/GenBank/DDBJ databases">
        <title>A de novo genome assembly of Solanum verrucosum Schlechtendal, a Mexican diploid species geographically isolated from the other diploid A-genome species in potato relatives.</title>
        <authorList>
            <person name="Hosaka K."/>
        </authorList>
    </citation>
    <scope>NUCLEOTIDE SEQUENCE</scope>
    <source>
        <tissue evidence="3">Young leaves</tissue>
    </source>
</reference>
<evidence type="ECO:0000313" key="3">
    <source>
        <dbReference type="EMBL" id="WMV07183.1"/>
    </source>
</evidence>
<dbReference type="Gene3D" id="3.30.870.10">
    <property type="entry name" value="Endonuclease Chain A"/>
    <property type="match status" value="1"/>
</dbReference>
<proteinExistence type="inferred from homology"/>
<dbReference type="GO" id="GO:0005524">
    <property type="term" value="F:ATP binding"/>
    <property type="evidence" value="ECO:0007669"/>
    <property type="project" value="UniProtKB-KW"/>
</dbReference>
<keyword evidence="1" id="KW-0547">Nucleotide-binding</keyword>
<dbReference type="PANTHER" id="PTHR10492">
    <property type="match status" value="1"/>
</dbReference>
<keyword evidence="1" id="KW-0233">DNA recombination</keyword>
<keyword evidence="1" id="KW-0378">Hydrolase</keyword>
<name>A0AAF0PLL9_SOLVR</name>
<protein>
    <recommendedName>
        <fullName evidence="1">ATP-dependent DNA helicase</fullName>
        <ecNumber evidence="1">5.6.2.3</ecNumber>
    </recommendedName>
</protein>
<keyword evidence="1" id="KW-0347">Helicase</keyword>
<dbReference type="Proteomes" id="UP001234989">
    <property type="component" value="Chromosome 1"/>
</dbReference>
<comment type="similarity">
    <text evidence="1">Belongs to the helicase family.</text>
</comment>
<keyword evidence="1" id="KW-0227">DNA damage</keyword>
<dbReference type="GO" id="GO:0000723">
    <property type="term" value="P:telomere maintenance"/>
    <property type="evidence" value="ECO:0007669"/>
    <property type="project" value="InterPro"/>
</dbReference>
<keyword evidence="1" id="KW-0067">ATP-binding</keyword>
<dbReference type="EC" id="5.6.2.3" evidence="1"/>
<sequence>MGYIALATTTSGVAASILPGGRTAHSRFKIPIDLDDNTSCNISKESSLAGLIRDANLIVWDEVSMAKKRMLEVLDLFLRDLMDTNTLFGGKVVVLGGDSRQTLPVVLYGKKEDFIAESLLYSTIWNELEKIQLSENMWEKTDPAFCDYLLRVGNGQEKISSVNKIEIPNSLLIPYTTEKEALDKLFTATYGNLHSPYSNSYPTDSRVILTTKNDFVDEINDMLIHRFDGKSKTFIGTDEALEFNNQTQFEDLLHSLNSAVGANGSSEAFPRVVHVLTMLVISPFFPHTGRSRTSIPLLQQDELMVTDHDEETANHFRGAQVNCVLCPQNPDDGRSIIQNIEIGTIFTHHQEIVIVDGEMPNGDEENSLSLNTTHDDDFHQPNFPGASILRVRPREPWHDIHCRTEGPAAWDVLYNFEQRWRKQDDHDTWNVQVFRSIDRGTAFGFPNAPEQPTKSGIISGKENIIDQSIHDAYINAIRPTKHFI</sequence>
<dbReference type="SUPFAM" id="SSF52540">
    <property type="entry name" value="P-loop containing nucleoside triphosphate hydrolases"/>
    <property type="match status" value="1"/>
</dbReference>
<dbReference type="GO" id="GO:0016787">
    <property type="term" value="F:hydrolase activity"/>
    <property type="evidence" value="ECO:0007669"/>
    <property type="project" value="UniProtKB-KW"/>
</dbReference>
<dbReference type="AlphaFoldDB" id="A0AAF0PLL9"/>
<evidence type="ECO:0000259" key="2">
    <source>
        <dbReference type="Pfam" id="PF05970"/>
    </source>
</evidence>
<gene>
    <name evidence="3" type="ORF">MTR67_000568</name>
</gene>
<evidence type="ECO:0000313" key="4">
    <source>
        <dbReference type="Proteomes" id="UP001234989"/>
    </source>
</evidence>
<dbReference type="GO" id="GO:0006310">
    <property type="term" value="P:DNA recombination"/>
    <property type="evidence" value="ECO:0007669"/>
    <property type="project" value="UniProtKB-KW"/>
</dbReference>
<evidence type="ECO:0000256" key="1">
    <source>
        <dbReference type="RuleBase" id="RU363044"/>
    </source>
</evidence>
<dbReference type="InterPro" id="IPR010285">
    <property type="entry name" value="DNA_helicase_pif1-like_DEAD"/>
</dbReference>
<dbReference type="PANTHER" id="PTHR10492:SF100">
    <property type="entry name" value="ATP-DEPENDENT DNA HELICASE"/>
    <property type="match status" value="1"/>
</dbReference>
<dbReference type="GO" id="GO:0043139">
    <property type="term" value="F:5'-3' DNA helicase activity"/>
    <property type="evidence" value="ECO:0007669"/>
    <property type="project" value="UniProtKB-EC"/>
</dbReference>
<keyword evidence="4" id="KW-1185">Reference proteome</keyword>
<accession>A0AAF0PLL9</accession>
<dbReference type="GO" id="GO:0006281">
    <property type="term" value="P:DNA repair"/>
    <property type="evidence" value="ECO:0007669"/>
    <property type="project" value="UniProtKB-KW"/>
</dbReference>
<dbReference type="EMBL" id="CP133612">
    <property type="protein sequence ID" value="WMV07183.1"/>
    <property type="molecule type" value="Genomic_DNA"/>
</dbReference>
<dbReference type="Gene3D" id="3.40.50.300">
    <property type="entry name" value="P-loop containing nucleotide triphosphate hydrolases"/>
    <property type="match status" value="1"/>
</dbReference>
<comment type="catalytic activity">
    <reaction evidence="1">
        <text>ATP + H2O = ADP + phosphate + H(+)</text>
        <dbReference type="Rhea" id="RHEA:13065"/>
        <dbReference type="ChEBI" id="CHEBI:15377"/>
        <dbReference type="ChEBI" id="CHEBI:15378"/>
        <dbReference type="ChEBI" id="CHEBI:30616"/>
        <dbReference type="ChEBI" id="CHEBI:43474"/>
        <dbReference type="ChEBI" id="CHEBI:456216"/>
        <dbReference type="EC" id="5.6.2.3"/>
    </reaction>
</comment>
<comment type="cofactor">
    <cofactor evidence="1">
        <name>Mg(2+)</name>
        <dbReference type="ChEBI" id="CHEBI:18420"/>
    </cofactor>
</comment>
<dbReference type="SUPFAM" id="SSF56024">
    <property type="entry name" value="Phospholipase D/nuclease"/>
    <property type="match status" value="1"/>
</dbReference>
<keyword evidence="1" id="KW-0234">DNA repair</keyword>
<feature type="domain" description="DNA helicase Pif1-like DEAD-box helicase" evidence="2">
    <location>
        <begin position="4"/>
        <end position="158"/>
    </location>
</feature>